<protein>
    <submittedName>
        <fullName evidence="1">Uncharacterized protein</fullName>
    </submittedName>
</protein>
<dbReference type="AlphaFoldDB" id="A0ABD2A0N8"/>
<comment type="caution">
    <text evidence="1">The sequence shown here is derived from an EMBL/GenBank/DDBJ whole genome shotgun (WGS) entry which is preliminary data.</text>
</comment>
<keyword evidence="2" id="KW-1185">Reference proteome</keyword>
<dbReference type="Proteomes" id="UP001607302">
    <property type="component" value="Unassembled WGS sequence"/>
</dbReference>
<name>A0ABD2A0N8_VESSQ</name>
<dbReference type="EMBL" id="JAUDFV010000157">
    <property type="protein sequence ID" value="KAL2714198.1"/>
    <property type="molecule type" value="Genomic_DNA"/>
</dbReference>
<evidence type="ECO:0000313" key="1">
    <source>
        <dbReference type="EMBL" id="KAL2714198.1"/>
    </source>
</evidence>
<accession>A0ABD2A0N8</accession>
<gene>
    <name evidence="1" type="ORF">V1478_016755</name>
</gene>
<organism evidence="1 2">
    <name type="scientific">Vespula squamosa</name>
    <name type="common">Southern yellow jacket</name>
    <name type="synonym">Wasp</name>
    <dbReference type="NCBI Taxonomy" id="30214"/>
    <lineage>
        <taxon>Eukaryota</taxon>
        <taxon>Metazoa</taxon>
        <taxon>Ecdysozoa</taxon>
        <taxon>Arthropoda</taxon>
        <taxon>Hexapoda</taxon>
        <taxon>Insecta</taxon>
        <taxon>Pterygota</taxon>
        <taxon>Neoptera</taxon>
        <taxon>Endopterygota</taxon>
        <taxon>Hymenoptera</taxon>
        <taxon>Apocrita</taxon>
        <taxon>Aculeata</taxon>
        <taxon>Vespoidea</taxon>
        <taxon>Vespidae</taxon>
        <taxon>Vespinae</taxon>
        <taxon>Vespula</taxon>
    </lineage>
</organism>
<proteinExistence type="predicted"/>
<sequence length="142" mass="16510">MLIYSNMKFPTLSIVNDLSAANISFLLRTILNSIFERTECKIKLYMLQTIKTLQKNTECRDNLEVLEIGFFSFDITYRSQGAILCPSSVSAVITFSTDFIQICFQSCMAFYRRWRSKWIVNFPQCLDYHLGSLNLCLSLTRK</sequence>
<reference evidence="1 2" key="1">
    <citation type="journal article" date="2024" name="Ann. Entomol. Soc. Am.">
        <title>Genomic analyses of the southern and eastern yellowjacket wasps (Hymenoptera: Vespidae) reveal evolutionary signatures of social life.</title>
        <authorList>
            <person name="Catto M.A."/>
            <person name="Caine P.B."/>
            <person name="Orr S.E."/>
            <person name="Hunt B.G."/>
            <person name="Goodisman M.A.D."/>
        </authorList>
    </citation>
    <scope>NUCLEOTIDE SEQUENCE [LARGE SCALE GENOMIC DNA]</scope>
    <source>
        <strain evidence="1">233</strain>
        <tissue evidence="1">Head and thorax</tissue>
    </source>
</reference>
<evidence type="ECO:0000313" key="2">
    <source>
        <dbReference type="Proteomes" id="UP001607302"/>
    </source>
</evidence>